<dbReference type="Gene3D" id="1.20.1070.10">
    <property type="entry name" value="Rhodopsin 7-helix transmembrane proteins"/>
    <property type="match status" value="1"/>
</dbReference>
<feature type="transmembrane region" description="Helical" evidence="5">
    <location>
        <begin position="329"/>
        <end position="351"/>
    </location>
</feature>
<evidence type="ECO:0000256" key="5">
    <source>
        <dbReference type="SAM" id="Phobius"/>
    </source>
</evidence>
<dbReference type="FunCoup" id="E3NEA0">
    <property type="interactions" value="7"/>
</dbReference>
<dbReference type="OMA" id="IMFSWAC"/>
<dbReference type="OrthoDB" id="5825164at2759"/>
<keyword evidence="2 5" id="KW-0812">Transmembrane</keyword>
<feature type="domain" description="G-protein coupled receptors family 1 profile" evidence="6">
    <location>
        <begin position="85"/>
        <end position="317"/>
    </location>
</feature>
<feature type="transmembrane region" description="Helical" evidence="5">
    <location>
        <begin position="114"/>
        <end position="136"/>
    </location>
</feature>
<dbReference type="eggNOG" id="ENOG502TGX9">
    <property type="taxonomic scope" value="Eukaryota"/>
</dbReference>
<protein>
    <recommendedName>
        <fullName evidence="6">G-protein coupled receptors family 1 profile domain-containing protein</fullName>
    </recommendedName>
</protein>
<evidence type="ECO:0000259" key="6">
    <source>
        <dbReference type="PROSITE" id="PS50262"/>
    </source>
</evidence>
<comment type="subcellular location">
    <subcellularLocation>
        <location evidence="1">Membrane</location>
    </subcellularLocation>
</comment>
<dbReference type="GO" id="GO:0016020">
    <property type="term" value="C:membrane"/>
    <property type="evidence" value="ECO:0007669"/>
    <property type="project" value="UniProtKB-SubCell"/>
</dbReference>
<evidence type="ECO:0000256" key="1">
    <source>
        <dbReference type="ARBA" id="ARBA00004370"/>
    </source>
</evidence>
<evidence type="ECO:0000256" key="2">
    <source>
        <dbReference type="ARBA" id="ARBA00022692"/>
    </source>
</evidence>
<dbReference type="InterPro" id="IPR017452">
    <property type="entry name" value="GPCR_Rhodpsn_7TM"/>
</dbReference>
<reference evidence="7" key="1">
    <citation type="submission" date="2007-07" db="EMBL/GenBank/DDBJ databases">
        <title>PCAP assembly of the Caenorhabditis remanei genome.</title>
        <authorList>
            <consortium name="The Caenorhabditis remanei Sequencing Consortium"/>
            <person name="Wilson R.K."/>
        </authorList>
    </citation>
    <scope>NUCLEOTIDE SEQUENCE [LARGE SCALE GENOMIC DNA]</scope>
    <source>
        <strain evidence="7">PB4641</strain>
    </source>
</reference>
<sequence>MMFSNGMGGPDGKKILPVEKKNKFYVLIFILIRIRNATILELFCSLLGNLFSFVGKSTRDRNNMIADEKLAGLIVFPIALIGVFANWTVALLIRRLPSLKNSFGRLTASQSIGDAIHSTVFAFLFSPMCFFGIDFMKEYSSVIGHILLIAYDISTYSHLCISLNRFCSIVAPIQYDTIFRYFPLSFLFDNTIFSMSNTKKLIMFSWACAVLPSFYLYIYHDCKFYYIDDFWVFTFSTTPVCGTIVWYADFLKYNSIVLSIVIIDIITVSKVRSFKAHLSSTSSQSHAKKRSAEMNFLKQACLQAFVFVCELITYFLITPRVDGSERWLRFFLSTVAWVCVHMLDGIITLSFNKEFTQTIFRGIKIKDLSGYSTRHPHTENTSNAGSKTKH</sequence>
<evidence type="ECO:0000256" key="3">
    <source>
        <dbReference type="ARBA" id="ARBA00022989"/>
    </source>
</evidence>
<keyword evidence="4 5" id="KW-0472">Membrane</keyword>
<evidence type="ECO:0000313" key="7">
    <source>
        <dbReference type="EMBL" id="EFO94542.1"/>
    </source>
</evidence>
<dbReference type="SUPFAM" id="SSF81321">
    <property type="entry name" value="Family A G protein-coupled receptor-like"/>
    <property type="match status" value="1"/>
</dbReference>
<name>E3NEA0_CAERE</name>
<dbReference type="AlphaFoldDB" id="E3NEA0"/>
<accession>E3NEA0</accession>
<dbReference type="Pfam" id="PF10328">
    <property type="entry name" value="7TM_GPCR_Srx"/>
    <property type="match status" value="1"/>
</dbReference>
<keyword evidence="3 5" id="KW-1133">Transmembrane helix</keyword>
<dbReference type="EMBL" id="DS268619">
    <property type="protein sequence ID" value="EFO94542.1"/>
    <property type="molecule type" value="Genomic_DNA"/>
</dbReference>
<dbReference type="PANTHER" id="PTHR23017">
    <property type="entry name" value="SERPENTINE RECEPTOR, CLASS X"/>
    <property type="match status" value="1"/>
</dbReference>
<dbReference type="PANTHER" id="PTHR23017:SF44">
    <property type="entry name" value="G-PROTEIN COUPLED RECEPTORS FAMILY 1 PROFILE DOMAIN-CONTAINING PROTEIN"/>
    <property type="match status" value="1"/>
</dbReference>
<gene>
    <name evidence="7" type="ORF">CRE_05208</name>
</gene>
<dbReference type="PROSITE" id="PS50262">
    <property type="entry name" value="G_PROTEIN_RECEP_F1_2"/>
    <property type="match status" value="1"/>
</dbReference>
<dbReference type="InterPro" id="IPR019430">
    <property type="entry name" value="7TM_GPCR_serpentine_rcpt_Srx"/>
</dbReference>
<dbReference type="InParanoid" id="E3NEA0"/>
<proteinExistence type="predicted"/>
<organism evidence="8">
    <name type="scientific">Caenorhabditis remanei</name>
    <name type="common">Caenorhabditis vulgaris</name>
    <dbReference type="NCBI Taxonomy" id="31234"/>
    <lineage>
        <taxon>Eukaryota</taxon>
        <taxon>Metazoa</taxon>
        <taxon>Ecdysozoa</taxon>
        <taxon>Nematoda</taxon>
        <taxon>Chromadorea</taxon>
        <taxon>Rhabditida</taxon>
        <taxon>Rhabditina</taxon>
        <taxon>Rhabditomorpha</taxon>
        <taxon>Rhabditoidea</taxon>
        <taxon>Rhabditidae</taxon>
        <taxon>Peloderinae</taxon>
        <taxon>Caenorhabditis</taxon>
    </lineage>
</organism>
<keyword evidence="8" id="KW-1185">Reference proteome</keyword>
<feature type="transmembrane region" description="Helical" evidence="5">
    <location>
        <begin position="201"/>
        <end position="218"/>
    </location>
</feature>
<feature type="transmembrane region" description="Helical" evidence="5">
    <location>
        <begin position="24"/>
        <end position="50"/>
    </location>
</feature>
<evidence type="ECO:0000256" key="4">
    <source>
        <dbReference type="ARBA" id="ARBA00023136"/>
    </source>
</evidence>
<feature type="transmembrane region" description="Helical" evidence="5">
    <location>
        <begin position="230"/>
        <end position="248"/>
    </location>
</feature>
<dbReference type="HOGENOM" id="CLU_059630_2_0_1"/>
<evidence type="ECO:0000313" key="8">
    <source>
        <dbReference type="Proteomes" id="UP000008281"/>
    </source>
</evidence>
<dbReference type="CDD" id="cd00637">
    <property type="entry name" value="7tm_classA_rhodopsin-like"/>
    <property type="match status" value="1"/>
</dbReference>
<feature type="transmembrane region" description="Helical" evidence="5">
    <location>
        <begin position="295"/>
        <end position="317"/>
    </location>
</feature>
<feature type="transmembrane region" description="Helical" evidence="5">
    <location>
        <begin position="70"/>
        <end position="93"/>
    </location>
</feature>
<dbReference type="Proteomes" id="UP000008281">
    <property type="component" value="Unassembled WGS sequence"/>
</dbReference>